<feature type="transmembrane region" description="Helical" evidence="9">
    <location>
        <begin position="321"/>
        <end position="338"/>
    </location>
</feature>
<feature type="transmembrane region" description="Helical" evidence="9">
    <location>
        <begin position="184"/>
        <end position="207"/>
    </location>
</feature>
<dbReference type="GO" id="GO:0006857">
    <property type="term" value="P:oligopeptide transport"/>
    <property type="evidence" value="ECO:0007669"/>
    <property type="project" value="InterPro"/>
</dbReference>
<dbReference type="PANTHER" id="PTHR23517:SF15">
    <property type="entry name" value="PROTON-DEPENDENT OLIGOPEPTIDE FAMILY TRANSPORT PROTEIN"/>
    <property type="match status" value="1"/>
</dbReference>
<feature type="transmembrane region" description="Helical" evidence="9">
    <location>
        <begin position="31"/>
        <end position="50"/>
    </location>
</feature>
<dbReference type="GO" id="GO:0005886">
    <property type="term" value="C:plasma membrane"/>
    <property type="evidence" value="ECO:0007669"/>
    <property type="project" value="UniProtKB-SubCell"/>
</dbReference>
<evidence type="ECO:0000256" key="6">
    <source>
        <dbReference type="ARBA" id="ARBA00022989"/>
    </source>
</evidence>
<organism evidence="11 12">
    <name type="scientific">Tenacibaculum larymnensis</name>
    <dbReference type="NCBI Taxonomy" id="2878201"/>
    <lineage>
        <taxon>Bacteria</taxon>
        <taxon>Pseudomonadati</taxon>
        <taxon>Bacteroidota</taxon>
        <taxon>Flavobacteriia</taxon>
        <taxon>Flavobacteriales</taxon>
        <taxon>Flavobacteriaceae</taxon>
        <taxon>Tenacibaculum</taxon>
    </lineage>
</organism>
<evidence type="ECO:0000256" key="2">
    <source>
        <dbReference type="ARBA" id="ARBA00022448"/>
    </source>
</evidence>
<evidence type="ECO:0000256" key="3">
    <source>
        <dbReference type="ARBA" id="ARBA00022475"/>
    </source>
</evidence>
<gene>
    <name evidence="11" type="ORF">LCI24_06760</name>
</gene>
<reference evidence="11" key="1">
    <citation type="submission" date="2021-09" db="EMBL/GenBank/DDBJ databases">
        <authorList>
            <person name="Smyrli M."/>
        </authorList>
    </citation>
    <scope>NUCLEOTIDE SEQUENCE</scope>
    <source>
        <strain evidence="11">LAR25</strain>
    </source>
</reference>
<feature type="transmembrane region" description="Helical" evidence="9">
    <location>
        <begin position="358"/>
        <end position="380"/>
    </location>
</feature>
<evidence type="ECO:0000313" key="11">
    <source>
        <dbReference type="EMBL" id="MDE1206494.1"/>
    </source>
</evidence>
<accession>A0A9X4ELZ4</accession>
<feature type="transmembrane region" description="Helical" evidence="9">
    <location>
        <begin position="65"/>
        <end position="86"/>
    </location>
</feature>
<dbReference type="PROSITE" id="PS01022">
    <property type="entry name" value="PTR2_1"/>
    <property type="match status" value="1"/>
</dbReference>
<keyword evidence="5" id="KW-0571">Peptide transport</keyword>
<dbReference type="RefSeq" id="WP_274639688.1">
    <property type="nucleotide sequence ID" value="NZ_JAIWJY010000003.1"/>
</dbReference>
<keyword evidence="5" id="KW-0653">Protein transport</keyword>
<feature type="transmembrane region" description="Helical" evidence="9">
    <location>
        <begin position="287"/>
        <end position="309"/>
    </location>
</feature>
<dbReference type="Proteomes" id="UP001149303">
    <property type="component" value="Unassembled WGS sequence"/>
</dbReference>
<dbReference type="PANTHER" id="PTHR23517">
    <property type="entry name" value="RESISTANCE PROTEIN MDTM, PUTATIVE-RELATED-RELATED"/>
    <property type="match status" value="1"/>
</dbReference>
<evidence type="ECO:0000256" key="7">
    <source>
        <dbReference type="ARBA" id="ARBA00023136"/>
    </source>
</evidence>
<comment type="similarity">
    <text evidence="8">Belongs to the major facilitator superfamily. Proton-dependent oligopeptide transporter (POT/PTR) (TC 2.A.17) family.</text>
</comment>
<feature type="transmembrane region" description="Helical" evidence="9">
    <location>
        <begin position="95"/>
        <end position="112"/>
    </location>
</feature>
<evidence type="ECO:0000256" key="8">
    <source>
        <dbReference type="RuleBase" id="RU003755"/>
    </source>
</evidence>
<dbReference type="InterPro" id="IPR050171">
    <property type="entry name" value="MFS_Transporters"/>
</dbReference>
<dbReference type="AlphaFoldDB" id="A0A9X4ELZ4"/>
<evidence type="ECO:0000256" key="9">
    <source>
        <dbReference type="SAM" id="Phobius"/>
    </source>
</evidence>
<keyword evidence="7 9" id="KW-0472">Membrane</keyword>
<evidence type="ECO:0000256" key="4">
    <source>
        <dbReference type="ARBA" id="ARBA00022692"/>
    </source>
</evidence>
<dbReference type="PROSITE" id="PS50850">
    <property type="entry name" value="MFS"/>
    <property type="match status" value="1"/>
</dbReference>
<keyword evidence="12" id="KW-1185">Reference proteome</keyword>
<feature type="transmembrane region" description="Helical" evidence="9">
    <location>
        <begin position="237"/>
        <end position="254"/>
    </location>
</feature>
<evidence type="ECO:0000256" key="1">
    <source>
        <dbReference type="ARBA" id="ARBA00004651"/>
    </source>
</evidence>
<dbReference type="Pfam" id="PF00854">
    <property type="entry name" value="PTR2"/>
    <property type="match status" value="2"/>
</dbReference>
<dbReference type="SUPFAM" id="SSF103473">
    <property type="entry name" value="MFS general substrate transporter"/>
    <property type="match status" value="1"/>
</dbReference>
<dbReference type="InterPro" id="IPR020846">
    <property type="entry name" value="MFS_dom"/>
</dbReference>
<evidence type="ECO:0000313" key="12">
    <source>
        <dbReference type="Proteomes" id="UP001149303"/>
    </source>
</evidence>
<comment type="subcellular location">
    <subcellularLocation>
        <location evidence="1">Cell membrane</location>
        <topology evidence="1">Multi-pass membrane protein</topology>
    </subcellularLocation>
    <subcellularLocation>
        <location evidence="8">Membrane</location>
        <topology evidence="8">Multi-pass membrane protein</topology>
    </subcellularLocation>
</comment>
<evidence type="ECO:0000256" key="5">
    <source>
        <dbReference type="ARBA" id="ARBA00022856"/>
    </source>
</evidence>
<name>A0A9X4ELZ4_9FLAO</name>
<dbReference type="NCBIfam" id="TIGR00924">
    <property type="entry name" value="yjdL_sub1_fam"/>
    <property type="match status" value="2"/>
</dbReference>
<keyword evidence="6 9" id="KW-1133">Transmembrane helix</keyword>
<keyword evidence="3" id="KW-1003">Cell membrane</keyword>
<feature type="domain" description="Major facilitator superfamily (MFS) profile" evidence="10">
    <location>
        <begin position="21"/>
        <end position="445"/>
    </location>
</feature>
<keyword evidence="2 8" id="KW-0813">Transport</keyword>
<dbReference type="InterPro" id="IPR018456">
    <property type="entry name" value="PTR2_symporter_CS"/>
</dbReference>
<dbReference type="CDD" id="cd17346">
    <property type="entry name" value="MFS_DtpA_like"/>
    <property type="match status" value="1"/>
</dbReference>
<proteinExistence type="inferred from homology"/>
<comment type="caution">
    <text evidence="11">The sequence shown here is derived from an EMBL/GenBank/DDBJ whole genome shotgun (WGS) entry which is preliminary data.</text>
</comment>
<dbReference type="PROSITE" id="PS01023">
    <property type="entry name" value="PTR2_2"/>
    <property type="match status" value="1"/>
</dbReference>
<feature type="transmembrane region" description="Helical" evidence="9">
    <location>
        <begin position="156"/>
        <end position="178"/>
    </location>
</feature>
<feature type="transmembrane region" description="Helical" evidence="9">
    <location>
        <begin position="425"/>
        <end position="444"/>
    </location>
</feature>
<keyword evidence="4 8" id="KW-0812">Transmembrane</keyword>
<dbReference type="GO" id="GO:1904680">
    <property type="term" value="F:peptide transmembrane transporter activity"/>
    <property type="evidence" value="ECO:0007669"/>
    <property type="project" value="InterPro"/>
</dbReference>
<dbReference type="EMBL" id="JAIWJY010000003">
    <property type="protein sequence ID" value="MDE1206494.1"/>
    <property type="molecule type" value="Genomic_DNA"/>
</dbReference>
<dbReference type="InterPro" id="IPR005279">
    <property type="entry name" value="Dipep/tripep_permease"/>
</dbReference>
<dbReference type="InterPro" id="IPR000109">
    <property type="entry name" value="POT_fam"/>
</dbReference>
<protein>
    <submittedName>
        <fullName evidence="11">Peptide MFS transporter</fullName>
    </submittedName>
</protein>
<sequence length="474" mass="51882">MSTLKQTNQSEFLGHPKGLYVLFFVEMWERFSYYGMRAILTLFLAAPVLLGNPQSGYGWSNAETLSFYGTYTMFVYLMSIPGGWIADKFIGQKKAVMLGGVLLCLGHGILAIDAQWAFFTGLILIVIGVGFLKPNISTMVGGLYKKGDDRRDKGFYIFYIGINLGAFLGALIVGAVAAKWGWHYGFGLAGIGMALGQVVYMFGLKYLEGVGDFLGKQDSPDKDLMKKPLTAVEKDRMLVMFLSFLIIIVFWGAFEQAGGLMSLYTEQKTDRALSFSLPLIGNEVPAAVFQSINAFFIITLGTLVANFWYKWGKKGKESSSLFKMAIGVIIMAFGFFFMSKASMEVVMDGDEIVEKSAMIWLVLAYLFHTVGELCASPVALSFITKLAPVKYASFMMGAYFAATGLGNKVAGFVGELSEGAGEFQVFTGIAIFCTVFGLLILAILKPLKRLTHGAEELNGTSHEEAEGFELADNN</sequence>
<dbReference type="InterPro" id="IPR036259">
    <property type="entry name" value="MFS_trans_sf"/>
</dbReference>
<dbReference type="Gene3D" id="1.20.1250.20">
    <property type="entry name" value="MFS general substrate transporter like domains"/>
    <property type="match status" value="2"/>
</dbReference>
<evidence type="ECO:0000259" key="10">
    <source>
        <dbReference type="PROSITE" id="PS50850"/>
    </source>
</evidence>
<feature type="transmembrane region" description="Helical" evidence="9">
    <location>
        <begin position="118"/>
        <end position="144"/>
    </location>
</feature>
<feature type="transmembrane region" description="Helical" evidence="9">
    <location>
        <begin position="392"/>
        <end position="413"/>
    </location>
</feature>